<evidence type="ECO:0000313" key="2">
    <source>
        <dbReference type="EMBL" id="MPC90865.1"/>
    </source>
</evidence>
<evidence type="ECO:0000313" key="3">
    <source>
        <dbReference type="Proteomes" id="UP000324222"/>
    </source>
</evidence>
<dbReference type="AlphaFoldDB" id="A0A5B7J861"/>
<feature type="region of interest" description="Disordered" evidence="1">
    <location>
        <begin position="20"/>
        <end position="86"/>
    </location>
</feature>
<proteinExistence type="predicted"/>
<accession>A0A5B7J861</accession>
<comment type="caution">
    <text evidence="2">The sequence shown here is derived from an EMBL/GenBank/DDBJ whole genome shotgun (WGS) entry which is preliminary data.</text>
</comment>
<dbReference type="Proteomes" id="UP000324222">
    <property type="component" value="Unassembled WGS sequence"/>
</dbReference>
<dbReference type="EMBL" id="VSRR010085841">
    <property type="protein sequence ID" value="MPC90865.1"/>
    <property type="molecule type" value="Genomic_DNA"/>
</dbReference>
<feature type="compositionally biased region" description="Basic and acidic residues" evidence="1">
    <location>
        <begin position="30"/>
        <end position="48"/>
    </location>
</feature>
<feature type="compositionally biased region" description="Basic residues" evidence="1">
    <location>
        <begin position="77"/>
        <end position="86"/>
    </location>
</feature>
<gene>
    <name evidence="2" type="ORF">E2C01_085869</name>
</gene>
<protein>
    <submittedName>
        <fullName evidence="2">Uncharacterized protein</fullName>
    </submittedName>
</protein>
<name>A0A5B7J861_PORTR</name>
<reference evidence="2 3" key="1">
    <citation type="submission" date="2019-05" db="EMBL/GenBank/DDBJ databases">
        <title>Another draft genome of Portunus trituberculatus and its Hox gene families provides insights of decapod evolution.</title>
        <authorList>
            <person name="Jeong J.-H."/>
            <person name="Song I."/>
            <person name="Kim S."/>
            <person name="Choi T."/>
            <person name="Kim D."/>
            <person name="Ryu S."/>
            <person name="Kim W."/>
        </authorList>
    </citation>
    <scope>NUCLEOTIDE SEQUENCE [LARGE SCALE GENOMIC DNA]</scope>
    <source>
        <tissue evidence="2">Muscle</tissue>
    </source>
</reference>
<organism evidence="2 3">
    <name type="scientific">Portunus trituberculatus</name>
    <name type="common">Swimming crab</name>
    <name type="synonym">Neptunus trituberculatus</name>
    <dbReference type="NCBI Taxonomy" id="210409"/>
    <lineage>
        <taxon>Eukaryota</taxon>
        <taxon>Metazoa</taxon>
        <taxon>Ecdysozoa</taxon>
        <taxon>Arthropoda</taxon>
        <taxon>Crustacea</taxon>
        <taxon>Multicrustacea</taxon>
        <taxon>Malacostraca</taxon>
        <taxon>Eumalacostraca</taxon>
        <taxon>Eucarida</taxon>
        <taxon>Decapoda</taxon>
        <taxon>Pleocyemata</taxon>
        <taxon>Brachyura</taxon>
        <taxon>Eubrachyura</taxon>
        <taxon>Portunoidea</taxon>
        <taxon>Portunidae</taxon>
        <taxon>Portuninae</taxon>
        <taxon>Portunus</taxon>
    </lineage>
</organism>
<keyword evidence="3" id="KW-1185">Reference proteome</keyword>
<evidence type="ECO:0000256" key="1">
    <source>
        <dbReference type="SAM" id="MobiDB-lite"/>
    </source>
</evidence>
<sequence>MARHASPRLRVDELWRARVGTARQLGSISGKREEREREREEGKEDGERVGAALYSPACRKLAMGQRGGLCPDDTSHHLHRHHQHQH</sequence>